<feature type="transmembrane region" description="Helical" evidence="1">
    <location>
        <begin position="167"/>
        <end position="187"/>
    </location>
</feature>
<protein>
    <submittedName>
        <fullName evidence="2">Uncharacterized protein</fullName>
    </submittedName>
</protein>
<keyword evidence="1" id="KW-0812">Transmembrane</keyword>
<name>J4GNK4_9APHY</name>
<feature type="transmembrane region" description="Helical" evidence="1">
    <location>
        <begin position="236"/>
        <end position="257"/>
    </location>
</feature>
<dbReference type="Proteomes" id="UP000006352">
    <property type="component" value="Unassembled WGS sequence"/>
</dbReference>
<dbReference type="EMBL" id="HE797038">
    <property type="protein sequence ID" value="CCM01545.1"/>
    <property type="molecule type" value="Genomic_DNA"/>
</dbReference>
<evidence type="ECO:0000313" key="3">
    <source>
        <dbReference type="Proteomes" id="UP000006352"/>
    </source>
</evidence>
<dbReference type="AlphaFoldDB" id="J4GNK4"/>
<organism evidence="2 3">
    <name type="scientific">Fibroporia radiculosa</name>
    <dbReference type="NCBI Taxonomy" id="599839"/>
    <lineage>
        <taxon>Eukaryota</taxon>
        <taxon>Fungi</taxon>
        <taxon>Dikarya</taxon>
        <taxon>Basidiomycota</taxon>
        <taxon>Agaricomycotina</taxon>
        <taxon>Agaricomycetes</taxon>
        <taxon>Polyporales</taxon>
        <taxon>Fibroporiaceae</taxon>
        <taxon>Fibroporia</taxon>
    </lineage>
</organism>
<dbReference type="HOGENOM" id="CLU_754468_0_0_1"/>
<dbReference type="GeneID" id="24096456"/>
<feature type="transmembrane region" description="Helical" evidence="1">
    <location>
        <begin position="96"/>
        <end position="115"/>
    </location>
</feature>
<keyword evidence="1" id="KW-0472">Membrane</keyword>
<sequence>MVHPSIAQVASDRSEQLLFVAVLVNVAWSGWLCSQSILSADRFWDRSSRSRELILPFALTSSFLFTSAAESVTFLLLITTSILVASVGAEDSSIHWWESSFFICLLFQTLTGLLLQLSLVSRLKDFANTLPDLSNFFIWTHQAVHTGINVLFSVAICTQSLVVLRDLFAFSFLPLGVELGLLFSSAISPKAYMYTFNTCINSRQCNRLMKGMYASGFAGNMFLIANAIWFTINPSSIQPLVHIVLSKGYMSALVYLLGISDRSGLTSDSCWCALKYPAINTYQDTSETGSNKRTQVRTFDLSLYGVLEITSRTYRQLYRSFNVINYKPGYLGILQRELDYTVCLAPTNSPEDALIFSGPDQLDLDLR</sequence>
<evidence type="ECO:0000313" key="2">
    <source>
        <dbReference type="EMBL" id="CCM01545.1"/>
    </source>
</evidence>
<feature type="transmembrane region" description="Helical" evidence="1">
    <location>
        <begin position="208"/>
        <end position="230"/>
    </location>
</feature>
<evidence type="ECO:0000256" key="1">
    <source>
        <dbReference type="SAM" id="Phobius"/>
    </source>
</evidence>
<reference evidence="2 3" key="1">
    <citation type="journal article" date="2012" name="Appl. Environ. Microbiol.">
        <title>Short-read sequencing for genomic analysis of the brown rot fungus Fibroporia radiculosa.</title>
        <authorList>
            <person name="Tang J.D."/>
            <person name="Perkins A.D."/>
            <person name="Sonstegard T.S."/>
            <person name="Schroeder S.G."/>
            <person name="Burgess S.C."/>
            <person name="Diehl S.V."/>
        </authorList>
    </citation>
    <scope>NUCLEOTIDE SEQUENCE [LARGE SCALE GENOMIC DNA]</scope>
    <source>
        <strain evidence="2 3">TFFH 294</strain>
    </source>
</reference>
<gene>
    <name evidence="2" type="ORF">FIBRA_03601</name>
</gene>
<feature type="transmembrane region" description="Helical" evidence="1">
    <location>
        <begin position="136"/>
        <end position="161"/>
    </location>
</feature>
<keyword evidence="1" id="KW-1133">Transmembrane helix</keyword>
<keyword evidence="3" id="KW-1185">Reference proteome</keyword>
<accession>J4GNK4</accession>
<proteinExistence type="predicted"/>
<feature type="transmembrane region" description="Helical" evidence="1">
    <location>
        <begin position="53"/>
        <end position="84"/>
    </location>
</feature>
<feature type="transmembrane region" description="Helical" evidence="1">
    <location>
        <begin position="16"/>
        <end position="33"/>
    </location>
</feature>
<dbReference type="OrthoDB" id="10679864at2759"/>
<dbReference type="InParanoid" id="J4GNK4"/>
<dbReference type="RefSeq" id="XP_012180828.1">
    <property type="nucleotide sequence ID" value="XM_012325438.1"/>
</dbReference>